<keyword evidence="2" id="KW-0812">Transmembrane</keyword>
<dbReference type="PANTHER" id="PTHR36380:SF1">
    <property type="entry name" value="OS01G0755100 PROTEIN"/>
    <property type="match status" value="1"/>
</dbReference>
<keyword evidence="4" id="KW-1185">Reference proteome</keyword>
<reference evidence="3" key="1">
    <citation type="submission" date="2023-10" db="EMBL/GenBank/DDBJ databases">
        <authorList>
            <person name="Domelevo Entfellner J.-B."/>
        </authorList>
    </citation>
    <scope>NUCLEOTIDE SEQUENCE</scope>
</reference>
<dbReference type="Proteomes" id="UP001189624">
    <property type="component" value="Chromosome 3"/>
</dbReference>
<evidence type="ECO:0000313" key="3">
    <source>
        <dbReference type="EMBL" id="CAJ1939230.1"/>
    </source>
</evidence>
<sequence>MRVSAAIAAITVFGIGMLMVHKGLWFLQMKHSYCKSDHRLSSTALENELNAKLCLQLLVNLCDCILTYAMGQPNIFFSYDEIGKDFLSSWKSMSMAEDDAIDFGFDNVSKGKKKTFDFEKLDMNFNLGGEFDKISSFKLDMSDLDFTCPPKKNSQSKDKKGELSGAKAGKQDEFNFSFDFNE</sequence>
<keyword evidence="2" id="KW-0472">Membrane</keyword>
<gene>
    <name evidence="3" type="ORF">AYBTSS11_LOCUS9017</name>
</gene>
<dbReference type="Gramene" id="rna-AYBTSS11_LOCUS9017">
    <property type="protein sequence ID" value="CAJ1939230.1"/>
    <property type="gene ID" value="gene-AYBTSS11_LOCUS9017"/>
</dbReference>
<feature type="transmembrane region" description="Helical" evidence="2">
    <location>
        <begin position="6"/>
        <end position="27"/>
    </location>
</feature>
<evidence type="ECO:0000256" key="2">
    <source>
        <dbReference type="SAM" id="Phobius"/>
    </source>
</evidence>
<evidence type="ECO:0000313" key="4">
    <source>
        <dbReference type="Proteomes" id="UP001189624"/>
    </source>
</evidence>
<accession>A0AA86S4M3</accession>
<dbReference type="InterPro" id="IPR038777">
    <property type="entry name" value="At4g18490-like"/>
</dbReference>
<protein>
    <submittedName>
        <fullName evidence="3">Uncharacterized protein</fullName>
    </submittedName>
</protein>
<organism evidence="3 4">
    <name type="scientific">Sphenostylis stenocarpa</name>
    <dbReference type="NCBI Taxonomy" id="92480"/>
    <lineage>
        <taxon>Eukaryota</taxon>
        <taxon>Viridiplantae</taxon>
        <taxon>Streptophyta</taxon>
        <taxon>Embryophyta</taxon>
        <taxon>Tracheophyta</taxon>
        <taxon>Spermatophyta</taxon>
        <taxon>Magnoliopsida</taxon>
        <taxon>eudicotyledons</taxon>
        <taxon>Gunneridae</taxon>
        <taxon>Pentapetalae</taxon>
        <taxon>rosids</taxon>
        <taxon>fabids</taxon>
        <taxon>Fabales</taxon>
        <taxon>Fabaceae</taxon>
        <taxon>Papilionoideae</taxon>
        <taxon>50 kb inversion clade</taxon>
        <taxon>NPAAA clade</taxon>
        <taxon>indigoferoid/millettioid clade</taxon>
        <taxon>Phaseoleae</taxon>
        <taxon>Sphenostylis</taxon>
    </lineage>
</organism>
<feature type="region of interest" description="Disordered" evidence="1">
    <location>
        <begin position="149"/>
        <end position="168"/>
    </location>
</feature>
<name>A0AA86S4M3_9FABA</name>
<evidence type="ECO:0000256" key="1">
    <source>
        <dbReference type="SAM" id="MobiDB-lite"/>
    </source>
</evidence>
<dbReference type="PANTHER" id="PTHR36380">
    <property type="entry name" value="BNAA03G58330D PROTEIN"/>
    <property type="match status" value="1"/>
</dbReference>
<dbReference type="EMBL" id="OY731400">
    <property type="protein sequence ID" value="CAJ1939230.1"/>
    <property type="molecule type" value="Genomic_DNA"/>
</dbReference>
<dbReference type="AlphaFoldDB" id="A0AA86S4M3"/>
<proteinExistence type="predicted"/>
<keyword evidence="2" id="KW-1133">Transmembrane helix</keyword>